<feature type="coiled-coil region" evidence="1">
    <location>
        <begin position="105"/>
        <end position="162"/>
    </location>
</feature>
<dbReference type="AlphaFoldDB" id="A0A3D8R1P9"/>
<reference evidence="2 3" key="1">
    <citation type="journal article" date="2018" name="IMA Fungus">
        <title>IMA Genome-F 9: Draft genome sequence of Annulohypoxylon stygium, Aspergillus mulundensis, Berkeleyomyces basicola (syn. Thielaviopsis basicola), Ceratocystis smalleyi, two Cercospora beticola strains, Coleophoma cylindrospora, Fusarium fracticaudum, Phialophora cf. hyalina, and Morchella septimelata.</title>
        <authorList>
            <person name="Wingfield B.D."/>
            <person name="Bills G.F."/>
            <person name="Dong Y."/>
            <person name="Huang W."/>
            <person name="Nel W.J."/>
            <person name="Swalarsk-Parry B.S."/>
            <person name="Vaghefi N."/>
            <person name="Wilken P.M."/>
            <person name="An Z."/>
            <person name="de Beer Z.W."/>
            <person name="De Vos L."/>
            <person name="Chen L."/>
            <person name="Duong T.A."/>
            <person name="Gao Y."/>
            <person name="Hammerbacher A."/>
            <person name="Kikkert J.R."/>
            <person name="Li Y."/>
            <person name="Li H."/>
            <person name="Li K."/>
            <person name="Li Q."/>
            <person name="Liu X."/>
            <person name="Ma X."/>
            <person name="Naidoo K."/>
            <person name="Pethybridge S.J."/>
            <person name="Sun J."/>
            <person name="Steenkamp E.T."/>
            <person name="van der Nest M.A."/>
            <person name="van Wyk S."/>
            <person name="Wingfield M.J."/>
            <person name="Xiong C."/>
            <person name="Yue Q."/>
            <person name="Zhang X."/>
        </authorList>
    </citation>
    <scope>NUCLEOTIDE SEQUENCE [LARGE SCALE GENOMIC DNA]</scope>
    <source>
        <strain evidence="2 3">BP6252</strain>
    </source>
</reference>
<evidence type="ECO:0000256" key="1">
    <source>
        <dbReference type="SAM" id="Coils"/>
    </source>
</evidence>
<evidence type="ECO:0000313" key="3">
    <source>
        <dbReference type="Proteomes" id="UP000256645"/>
    </source>
</evidence>
<dbReference type="STRING" id="1849047.A0A3D8R1P9"/>
<evidence type="ECO:0008006" key="4">
    <source>
        <dbReference type="Google" id="ProtNLM"/>
    </source>
</evidence>
<dbReference type="GO" id="GO:0000070">
    <property type="term" value="P:mitotic sister chromatid segregation"/>
    <property type="evidence" value="ECO:0007669"/>
    <property type="project" value="InterPro"/>
</dbReference>
<dbReference type="OrthoDB" id="2135762at2759"/>
<sequence>MAEFHRKIELQSPEDLQYLMSNVRRAAYEKIDKDLPPMPGEDPMRKRVEELVHGYIVQVFLNASENLTVNGLPVSELLITNSSGSETAKEVEEYEPLDGKLYERALALQKQEEELVEEIAALRRKNPSVAVELAKEGYRQGVERDEMELAKMEEELRNVVHEERRSGLGVQSLERQEDVEASWLKGVKGLEALKSGLPETVAKKERAERAEQYVLAPEKKG</sequence>
<keyword evidence="1" id="KW-0175">Coiled coil</keyword>
<dbReference type="GO" id="GO:0000444">
    <property type="term" value="C:MIS12/MIND type complex"/>
    <property type="evidence" value="ECO:0007669"/>
    <property type="project" value="TreeGrafter"/>
</dbReference>
<proteinExistence type="predicted"/>
<evidence type="ECO:0000313" key="2">
    <source>
        <dbReference type="EMBL" id="RDW67957.1"/>
    </source>
</evidence>
<dbReference type="Proteomes" id="UP000256645">
    <property type="component" value="Unassembled WGS sequence"/>
</dbReference>
<protein>
    <recommendedName>
        <fullName evidence="4">Kinetochore protein mis14</fullName>
    </recommendedName>
</protein>
<gene>
    <name evidence="2" type="ORF">BP6252_09353</name>
</gene>
<accession>A0A3D8R1P9</accession>
<keyword evidence="3" id="KW-1185">Reference proteome</keyword>
<dbReference type="PANTHER" id="PTHR31749">
    <property type="entry name" value="KINETOCHORE-ASSOCIATED PROTEIN NSL1 HOMOLOG"/>
    <property type="match status" value="1"/>
</dbReference>
<dbReference type="PANTHER" id="PTHR31749:SF3">
    <property type="entry name" value="KINETOCHORE-ASSOCIATED PROTEIN NSL1 HOMOLOG"/>
    <property type="match status" value="1"/>
</dbReference>
<comment type="caution">
    <text evidence="2">The sequence shown here is derived from an EMBL/GenBank/DDBJ whole genome shotgun (WGS) entry which is preliminary data.</text>
</comment>
<dbReference type="Pfam" id="PF08641">
    <property type="entry name" value="Mis14"/>
    <property type="match status" value="1"/>
</dbReference>
<name>A0A3D8R1P9_9HELO</name>
<dbReference type="InterPro" id="IPR013950">
    <property type="entry name" value="Mis14/Nsl1"/>
</dbReference>
<dbReference type="EMBL" id="PDLM01000010">
    <property type="protein sequence ID" value="RDW67957.1"/>
    <property type="molecule type" value="Genomic_DNA"/>
</dbReference>
<organism evidence="2 3">
    <name type="scientific">Coleophoma cylindrospora</name>
    <dbReference type="NCBI Taxonomy" id="1849047"/>
    <lineage>
        <taxon>Eukaryota</taxon>
        <taxon>Fungi</taxon>
        <taxon>Dikarya</taxon>
        <taxon>Ascomycota</taxon>
        <taxon>Pezizomycotina</taxon>
        <taxon>Leotiomycetes</taxon>
        <taxon>Helotiales</taxon>
        <taxon>Dermateaceae</taxon>
        <taxon>Coleophoma</taxon>
    </lineage>
</organism>